<feature type="transmembrane region" description="Helical" evidence="5">
    <location>
        <begin position="230"/>
        <end position="248"/>
    </location>
</feature>
<organism evidence="7 8">
    <name type="scientific">Pseudofulvibacter geojedonensis</name>
    <dbReference type="NCBI Taxonomy" id="1123758"/>
    <lineage>
        <taxon>Bacteria</taxon>
        <taxon>Pseudomonadati</taxon>
        <taxon>Bacteroidota</taxon>
        <taxon>Flavobacteriia</taxon>
        <taxon>Flavobacteriales</taxon>
        <taxon>Flavobacteriaceae</taxon>
        <taxon>Pseudofulvibacter</taxon>
    </lineage>
</organism>
<dbReference type="PANTHER" id="PTHR37422">
    <property type="entry name" value="TEICHURONIC ACID BIOSYNTHESIS PROTEIN TUAE"/>
    <property type="match status" value="1"/>
</dbReference>
<comment type="caution">
    <text evidence="7">The sequence shown here is derived from an EMBL/GenBank/DDBJ whole genome shotgun (WGS) entry which is preliminary data.</text>
</comment>
<feature type="transmembrane region" description="Helical" evidence="5">
    <location>
        <begin position="404"/>
        <end position="425"/>
    </location>
</feature>
<keyword evidence="3 5" id="KW-1133">Transmembrane helix</keyword>
<evidence type="ECO:0000256" key="5">
    <source>
        <dbReference type="SAM" id="Phobius"/>
    </source>
</evidence>
<evidence type="ECO:0000313" key="8">
    <source>
        <dbReference type="Proteomes" id="UP001596997"/>
    </source>
</evidence>
<dbReference type="EMBL" id="JBHTJM010000002">
    <property type="protein sequence ID" value="MFD0962596.1"/>
    <property type="molecule type" value="Genomic_DNA"/>
</dbReference>
<feature type="domain" description="O-antigen ligase-related" evidence="6">
    <location>
        <begin position="244"/>
        <end position="386"/>
    </location>
</feature>
<dbReference type="GO" id="GO:0016874">
    <property type="term" value="F:ligase activity"/>
    <property type="evidence" value="ECO:0007669"/>
    <property type="project" value="UniProtKB-KW"/>
</dbReference>
<evidence type="ECO:0000256" key="3">
    <source>
        <dbReference type="ARBA" id="ARBA00022989"/>
    </source>
</evidence>
<feature type="transmembrane region" description="Helical" evidence="5">
    <location>
        <begin position="378"/>
        <end position="397"/>
    </location>
</feature>
<keyword evidence="7" id="KW-0436">Ligase</keyword>
<evidence type="ECO:0000256" key="2">
    <source>
        <dbReference type="ARBA" id="ARBA00022692"/>
    </source>
</evidence>
<protein>
    <submittedName>
        <fullName evidence="7">O-antigen ligase family protein</fullName>
    </submittedName>
</protein>
<feature type="transmembrane region" description="Helical" evidence="5">
    <location>
        <begin position="254"/>
        <end position="271"/>
    </location>
</feature>
<dbReference type="PANTHER" id="PTHR37422:SF13">
    <property type="entry name" value="LIPOPOLYSACCHARIDE BIOSYNTHESIS PROTEIN PA4999-RELATED"/>
    <property type="match status" value="1"/>
</dbReference>
<sequence>MLKRLFKNKRELFLILLHLAIGFSVFVLPFLSKLLSLIVLFGSFFVVLVARNKTFAVLLCCAYVATSDVFFRMTGGLFFYELHKYLLIALPLLAIVYDFASVKGYVYLVYILLLLSTIVITEYNLNDEVRKMIAFNLSGPVSLGFFAFFCYKKKVTMKQLSKVFLYSALPVVSIAVYLFLYNPSVKEVVTGTASNFATSGGFGPNQVATILGAGIFVFITRLIINKMSKIQMLIEFSILCVIVFRGLVTFSRGGILVALIASIVFCAMVFLKGNSKYVLKVVRMFAFFVISGVVLWLYTVSRTSGLIENRYTNKNALGQEKKDVTTGRKQLILVEFQAFFENPVFGIGVGKNKEYRQERTGIVAASHNEFSRILAEHGTFGLVAFLILLLTPLILRLENRNNIYFYSCLIIWLLTINHSAMRIAFPSFIYGLAVLDVHFEKKRPIEAKKKALQS</sequence>
<feature type="transmembrane region" description="Helical" evidence="5">
    <location>
        <begin position="55"/>
        <end position="71"/>
    </location>
</feature>
<gene>
    <name evidence="7" type="ORF">ACFQ1O_01105</name>
</gene>
<name>A0ABW3HYF1_9FLAO</name>
<feature type="transmembrane region" description="Helical" evidence="5">
    <location>
        <begin position="77"/>
        <end position="97"/>
    </location>
</feature>
<evidence type="ECO:0000313" key="7">
    <source>
        <dbReference type="EMBL" id="MFD0962596.1"/>
    </source>
</evidence>
<feature type="transmembrane region" description="Helical" evidence="5">
    <location>
        <begin position="133"/>
        <end position="151"/>
    </location>
</feature>
<dbReference type="RefSeq" id="WP_377712424.1">
    <property type="nucleotide sequence ID" value="NZ_JBHTJM010000002.1"/>
</dbReference>
<evidence type="ECO:0000256" key="1">
    <source>
        <dbReference type="ARBA" id="ARBA00004141"/>
    </source>
</evidence>
<feature type="transmembrane region" description="Helical" evidence="5">
    <location>
        <begin position="12"/>
        <end position="28"/>
    </location>
</feature>
<evidence type="ECO:0000256" key="4">
    <source>
        <dbReference type="ARBA" id="ARBA00023136"/>
    </source>
</evidence>
<proteinExistence type="predicted"/>
<feature type="transmembrane region" description="Helical" evidence="5">
    <location>
        <begin position="34"/>
        <end position="50"/>
    </location>
</feature>
<reference evidence="8" key="1">
    <citation type="journal article" date="2019" name="Int. J. Syst. Evol. Microbiol.">
        <title>The Global Catalogue of Microorganisms (GCM) 10K type strain sequencing project: providing services to taxonomists for standard genome sequencing and annotation.</title>
        <authorList>
            <consortium name="The Broad Institute Genomics Platform"/>
            <consortium name="The Broad Institute Genome Sequencing Center for Infectious Disease"/>
            <person name="Wu L."/>
            <person name="Ma J."/>
        </authorList>
    </citation>
    <scope>NUCLEOTIDE SEQUENCE [LARGE SCALE GENOMIC DNA]</scope>
    <source>
        <strain evidence="8">CCUG 62114</strain>
    </source>
</reference>
<dbReference type="Pfam" id="PF04932">
    <property type="entry name" value="Wzy_C"/>
    <property type="match status" value="1"/>
</dbReference>
<keyword evidence="8" id="KW-1185">Reference proteome</keyword>
<evidence type="ECO:0000259" key="6">
    <source>
        <dbReference type="Pfam" id="PF04932"/>
    </source>
</evidence>
<dbReference type="InterPro" id="IPR007016">
    <property type="entry name" value="O-antigen_ligase-rel_domated"/>
</dbReference>
<feature type="transmembrane region" description="Helical" evidence="5">
    <location>
        <begin position="202"/>
        <end position="223"/>
    </location>
</feature>
<dbReference type="Proteomes" id="UP001596997">
    <property type="component" value="Unassembled WGS sequence"/>
</dbReference>
<feature type="transmembrane region" description="Helical" evidence="5">
    <location>
        <begin position="278"/>
        <end position="298"/>
    </location>
</feature>
<dbReference type="InterPro" id="IPR051533">
    <property type="entry name" value="WaaL-like"/>
</dbReference>
<keyword evidence="2 5" id="KW-0812">Transmembrane</keyword>
<comment type="subcellular location">
    <subcellularLocation>
        <location evidence="1">Membrane</location>
        <topology evidence="1">Multi-pass membrane protein</topology>
    </subcellularLocation>
</comment>
<feature type="transmembrane region" description="Helical" evidence="5">
    <location>
        <begin position="104"/>
        <end position="121"/>
    </location>
</feature>
<accession>A0ABW3HYF1</accession>
<keyword evidence="4 5" id="KW-0472">Membrane</keyword>
<feature type="transmembrane region" description="Helical" evidence="5">
    <location>
        <begin position="163"/>
        <end position="182"/>
    </location>
</feature>